<dbReference type="STRING" id="1429867.A0A0G4P6Z0"/>
<accession>A0A0G4P6Z0</accession>
<dbReference type="Proteomes" id="UP000053732">
    <property type="component" value="Unassembled WGS sequence"/>
</dbReference>
<dbReference type="EMBL" id="HG793139">
    <property type="protein sequence ID" value="CRL22009.1"/>
    <property type="molecule type" value="Genomic_DNA"/>
</dbReference>
<organism evidence="2 3">
    <name type="scientific">Penicillium camemberti (strain FM 013)</name>
    <dbReference type="NCBI Taxonomy" id="1429867"/>
    <lineage>
        <taxon>Eukaryota</taxon>
        <taxon>Fungi</taxon>
        <taxon>Dikarya</taxon>
        <taxon>Ascomycota</taxon>
        <taxon>Pezizomycotina</taxon>
        <taxon>Eurotiomycetes</taxon>
        <taxon>Eurotiomycetidae</taxon>
        <taxon>Eurotiales</taxon>
        <taxon>Aspergillaceae</taxon>
        <taxon>Penicillium</taxon>
    </lineage>
</organism>
<evidence type="ECO:0000256" key="1">
    <source>
        <dbReference type="SAM" id="MobiDB-lite"/>
    </source>
</evidence>
<dbReference type="AlphaFoldDB" id="A0A0G4P6Z0"/>
<reference evidence="2 3" key="1">
    <citation type="journal article" date="2014" name="Nat. Commun.">
        <title>Multiple recent horizontal transfers of a large genomic region in cheese making fungi.</title>
        <authorList>
            <person name="Cheeseman K."/>
            <person name="Ropars J."/>
            <person name="Renault P."/>
            <person name="Dupont J."/>
            <person name="Gouzy J."/>
            <person name="Branca A."/>
            <person name="Abraham A.L."/>
            <person name="Ceppi M."/>
            <person name="Conseiller E."/>
            <person name="Debuchy R."/>
            <person name="Malagnac F."/>
            <person name="Goarin A."/>
            <person name="Silar P."/>
            <person name="Lacoste S."/>
            <person name="Sallet E."/>
            <person name="Bensimon A."/>
            <person name="Giraud T."/>
            <person name="Brygoo Y."/>
        </authorList>
    </citation>
    <scope>NUCLEOTIDE SEQUENCE [LARGE SCALE GENOMIC DNA]</scope>
    <source>
        <strain evidence="3">FM 013</strain>
    </source>
</reference>
<name>A0A0G4P6Z0_PENC3</name>
<protein>
    <submittedName>
        <fullName evidence="2">Str. FM013</fullName>
    </submittedName>
</protein>
<proteinExistence type="predicted"/>
<feature type="region of interest" description="Disordered" evidence="1">
    <location>
        <begin position="1"/>
        <end position="22"/>
    </location>
</feature>
<keyword evidence="3" id="KW-1185">Reference proteome</keyword>
<evidence type="ECO:0000313" key="3">
    <source>
        <dbReference type="Proteomes" id="UP000053732"/>
    </source>
</evidence>
<gene>
    <name evidence="2" type="ORF">PCAMFM013_S006g000549</name>
</gene>
<evidence type="ECO:0000313" key="2">
    <source>
        <dbReference type="EMBL" id="CRL22009.1"/>
    </source>
</evidence>
<sequence>MEISYLDAGEDRAEVRSNPEDPNTAGQLFLELAEVLLHFDLKSPSIITIQSLAMMAILYVATGSDGKGCVEHAGMHGCLTD</sequence>
<feature type="compositionally biased region" description="Basic and acidic residues" evidence="1">
    <location>
        <begin position="9"/>
        <end position="19"/>
    </location>
</feature>